<organism evidence="2 3">
    <name type="scientific">Ktedonospora formicarum</name>
    <dbReference type="NCBI Taxonomy" id="2778364"/>
    <lineage>
        <taxon>Bacteria</taxon>
        <taxon>Bacillati</taxon>
        <taxon>Chloroflexota</taxon>
        <taxon>Ktedonobacteria</taxon>
        <taxon>Ktedonobacterales</taxon>
        <taxon>Ktedonobacteraceae</taxon>
        <taxon>Ktedonospora</taxon>
    </lineage>
</organism>
<dbReference type="AlphaFoldDB" id="A0A8J3I2M4"/>
<keyword evidence="3" id="KW-1185">Reference proteome</keyword>
<evidence type="ECO:0000313" key="3">
    <source>
        <dbReference type="Proteomes" id="UP000612362"/>
    </source>
</evidence>
<name>A0A8J3I2M4_9CHLR</name>
<dbReference type="Proteomes" id="UP000612362">
    <property type="component" value="Unassembled WGS sequence"/>
</dbReference>
<dbReference type="Pfam" id="PF14332">
    <property type="entry name" value="DUF4388"/>
    <property type="match status" value="1"/>
</dbReference>
<dbReference type="InterPro" id="IPR025497">
    <property type="entry name" value="PatA-like_N"/>
</dbReference>
<reference evidence="2" key="1">
    <citation type="submission" date="2020-10" db="EMBL/GenBank/DDBJ databases">
        <title>Taxonomic study of unclassified bacteria belonging to the class Ktedonobacteria.</title>
        <authorList>
            <person name="Yabe S."/>
            <person name="Wang C.M."/>
            <person name="Zheng Y."/>
            <person name="Sakai Y."/>
            <person name="Cavaletti L."/>
            <person name="Monciardini P."/>
            <person name="Donadio S."/>
        </authorList>
    </citation>
    <scope>NUCLEOTIDE SEQUENCE</scope>
    <source>
        <strain evidence="2">SOSP1-1</strain>
    </source>
</reference>
<protein>
    <recommendedName>
        <fullName evidence="1">PatA-like N-terminal domain-containing protein</fullName>
    </recommendedName>
</protein>
<dbReference type="EMBL" id="BNJF01000001">
    <property type="protein sequence ID" value="GHO45675.1"/>
    <property type="molecule type" value="Genomic_DNA"/>
</dbReference>
<comment type="caution">
    <text evidence="2">The sequence shown here is derived from an EMBL/GenBank/DDBJ whole genome shotgun (WGS) entry which is preliminary data.</text>
</comment>
<feature type="domain" description="PatA-like N-terminal" evidence="1">
    <location>
        <begin position="13"/>
        <end position="82"/>
    </location>
</feature>
<sequence>MPPQHGTYTDKLNNVIQVIQLGRKTGRLSVQRGEGASLEQGEVIFYRGQVTQASLGYLSDQQALFQLQSWSGCLFTFIPQGGERNTGPQPPVTGPQLPVNQHLPTTQSLPNWNREQAPIPNNRFTPYEQVIPQRLREMQSSLWLLEQAGLTRNHRRLLLLIDGHRNIAELTRLTGRSPEEIRYLLLDLENIGIVR</sequence>
<dbReference type="RefSeq" id="WP_220194987.1">
    <property type="nucleotide sequence ID" value="NZ_BNJF01000001.1"/>
</dbReference>
<gene>
    <name evidence="2" type="ORF">KSX_38380</name>
</gene>
<evidence type="ECO:0000259" key="1">
    <source>
        <dbReference type="Pfam" id="PF14332"/>
    </source>
</evidence>
<proteinExistence type="predicted"/>
<accession>A0A8J3I2M4</accession>
<evidence type="ECO:0000313" key="2">
    <source>
        <dbReference type="EMBL" id="GHO45675.1"/>
    </source>
</evidence>